<protein>
    <recommendedName>
        <fullName evidence="2">CID domain-containing protein</fullName>
    </recommendedName>
</protein>
<evidence type="ECO:0000313" key="4">
    <source>
        <dbReference type="Proteomes" id="UP000005206"/>
    </source>
</evidence>
<organism evidence="3 4">
    <name type="scientific">Fusarium vanettenii (strain ATCC MYA-4622 / CBS 123669 / FGSC 9596 / NRRL 45880 / 77-13-4)</name>
    <name type="common">Fusarium solani subsp. pisi</name>
    <dbReference type="NCBI Taxonomy" id="660122"/>
    <lineage>
        <taxon>Eukaryota</taxon>
        <taxon>Fungi</taxon>
        <taxon>Dikarya</taxon>
        <taxon>Ascomycota</taxon>
        <taxon>Pezizomycotina</taxon>
        <taxon>Sordariomycetes</taxon>
        <taxon>Hypocreomycetidae</taxon>
        <taxon>Hypocreales</taxon>
        <taxon>Nectriaceae</taxon>
        <taxon>Fusarium</taxon>
        <taxon>Fusarium solani species complex</taxon>
        <taxon>Fusarium vanettenii</taxon>
    </lineage>
</organism>
<dbReference type="PROSITE" id="PS51391">
    <property type="entry name" value="CID"/>
    <property type="match status" value="1"/>
</dbReference>
<dbReference type="OMA" id="NYQGQWP"/>
<keyword evidence="4" id="KW-1185">Reference proteome</keyword>
<dbReference type="HOGENOM" id="CLU_021915_1_0_1"/>
<name>C7YUX6_FUSV7</name>
<feature type="compositionally biased region" description="Low complexity" evidence="1">
    <location>
        <begin position="390"/>
        <end position="413"/>
    </location>
</feature>
<feature type="compositionally biased region" description="Low complexity" evidence="1">
    <location>
        <begin position="359"/>
        <end position="376"/>
    </location>
</feature>
<dbReference type="KEGG" id="nhe:NECHADRAFT_96400"/>
<dbReference type="OrthoDB" id="21470at2759"/>
<dbReference type="InterPro" id="IPR006569">
    <property type="entry name" value="CID_dom"/>
</dbReference>
<dbReference type="InterPro" id="IPR008942">
    <property type="entry name" value="ENTH_VHS"/>
</dbReference>
<dbReference type="eggNOG" id="KOG4368">
    <property type="taxonomic scope" value="Eukaryota"/>
</dbReference>
<dbReference type="PANTHER" id="PTHR12323:SF0">
    <property type="entry name" value="CALCIUM HOMEOSTASIS ENDOPLASMIC RETICULUM PROTEIN"/>
    <property type="match status" value="1"/>
</dbReference>
<dbReference type="GO" id="GO:0048471">
    <property type="term" value="C:perinuclear region of cytoplasm"/>
    <property type="evidence" value="ECO:0007669"/>
    <property type="project" value="TreeGrafter"/>
</dbReference>
<sequence>MATPELVIAKATLSATLFRADPTSLSRPVVDAFFPLLTNALSQCSRPNVQKCKAWIVDNVAPSPARIAALAKYLGILSKSLQDDASRPSLKRKRLHLLYVLNDVFYHVVKRNGDGKFATLWDGVLPGLVASAAAFDNCPKHKGKLENLIRLWEEKSYFSADIISKLKDALASGVASQPTEAPQISSAPIKLAKDAPYTLLSLHGDPSTPWYDLPATTWLPHLTPNSTKPMIPDLIRPIQLAPGPADKVLVDAVQGLLGEVERMFSREQKLNDEPGVDLNELGERVLLDEITGEIIGGETYYGWSRQFCEKMKERRRKDARGGNRGRSRSRSSSYSRGRSRSSSRHAPKRRRLSRDSRGRTLSRSRSPSQQRGSRSYSRGRDGSRSRRRSPSYTPSRSPNPGRRSRGHGSYSRSRSPERSPRHHDREFHDRDFPVPPPPPAGYQGAWPPPPPPPHMTGGPQGWFPNAQMMPQMMGGWGVPPPPQPPPHYGKLGMKMDNEQDIQGSQSVVTFKPLF</sequence>
<dbReference type="EMBL" id="GG698900">
    <property type="protein sequence ID" value="EEU44483.1"/>
    <property type="molecule type" value="Genomic_DNA"/>
</dbReference>
<dbReference type="PANTHER" id="PTHR12323">
    <property type="entry name" value="SR-RELATED CTD ASSOCIATED FACTOR 6"/>
    <property type="match status" value="1"/>
</dbReference>
<accession>C7YUX6</accession>
<dbReference type="AlphaFoldDB" id="C7YUX6"/>
<dbReference type="STRING" id="660122.C7YUX6"/>
<dbReference type="InParanoid" id="C7YUX6"/>
<gene>
    <name evidence="3" type="ORF">NECHADRAFT_96400</name>
</gene>
<dbReference type="Gene3D" id="1.25.40.90">
    <property type="match status" value="1"/>
</dbReference>
<proteinExistence type="predicted"/>
<dbReference type="SMART" id="SM00582">
    <property type="entry name" value="RPR"/>
    <property type="match status" value="1"/>
</dbReference>
<dbReference type="Pfam" id="PF04818">
    <property type="entry name" value="CID"/>
    <property type="match status" value="1"/>
</dbReference>
<feature type="compositionally biased region" description="Basic residues" evidence="1">
    <location>
        <begin position="337"/>
        <end position="352"/>
    </location>
</feature>
<feature type="region of interest" description="Disordered" evidence="1">
    <location>
        <begin position="314"/>
        <end position="461"/>
    </location>
</feature>
<dbReference type="VEuPathDB" id="FungiDB:NECHADRAFT_96400"/>
<dbReference type="Proteomes" id="UP000005206">
    <property type="component" value="Chromosome 9"/>
</dbReference>
<dbReference type="RefSeq" id="XP_003050196.1">
    <property type="nucleotide sequence ID" value="XM_003050150.1"/>
</dbReference>
<feature type="compositionally biased region" description="Basic residues" evidence="1">
    <location>
        <begin position="314"/>
        <end position="329"/>
    </location>
</feature>
<dbReference type="GO" id="GO:0006874">
    <property type="term" value="P:intracellular calcium ion homeostasis"/>
    <property type="evidence" value="ECO:0007669"/>
    <property type="project" value="TreeGrafter"/>
</dbReference>
<feature type="compositionally biased region" description="Pro residues" evidence="1">
    <location>
        <begin position="433"/>
        <end position="454"/>
    </location>
</feature>
<feature type="domain" description="CID" evidence="2">
    <location>
        <begin position="25"/>
        <end position="174"/>
    </location>
</feature>
<evidence type="ECO:0000313" key="3">
    <source>
        <dbReference type="EMBL" id="EEU44483.1"/>
    </source>
</evidence>
<feature type="compositionally biased region" description="Basic and acidic residues" evidence="1">
    <location>
        <begin position="414"/>
        <end position="432"/>
    </location>
</feature>
<reference evidence="3 4" key="1">
    <citation type="journal article" date="2009" name="PLoS Genet.">
        <title>The genome of Nectria haematococca: contribution of supernumerary chromosomes to gene expansion.</title>
        <authorList>
            <person name="Coleman J.J."/>
            <person name="Rounsley S.D."/>
            <person name="Rodriguez-Carres M."/>
            <person name="Kuo A."/>
            <person name="Wasmann C.C."/>
            <person name="Grimwood J."/>
            <person name="Schmutz J."/>
            <person name="Taga M."/>
            <person name="White G.J."/>
            <person name="Zhou S."/>
            <person name="Schwartz D.C."/>
            <person name="Freitag M."/>
            <person name="Ma L.J."/>
            <person name="Danchin E.G."/>
            <person name="Henrissat B."/>
            <person name="Coutinho P.M."/>
            <person name="Nelson D.R."/>
            <person name="Straney D."/>
            <person name="Napoli C.A."/>
            <person name="Barker B.M."/>
            <person name="Gribskov M."/>
            <person name="Rep M."/>
            <person name="Kroken S."/>
            <person name="Molnar I."/>
            <person name="Rensing C."/>
            <person name="Kennell J.C."/>
            <person name="Zamora J."/>
            <person name="Farman M.L."/>
            <person name="Selker E.U."/>
            <person name="Salamov A."/>
            <person name="Shapiro H."/>
            <person name="Pangilinan J."/>
            <person name="Lindquist E."/>
            <person name="Lamers C."/>
            <person name="Grigoriev I.V."/>
            <person name="Geiser D.M."/>
            <person name="Covert S.F."/>
            <person name="Temporini E."/>
            <person name="Vanetten H.D."/>
        </authorList>
    </citation>
    <scope>NUCLEOTIDE SEQUENCE [LARGE SCALE GENOMIC DNA]</scope>
    <source>
        <strain evidence="4">ATCC MYA-4622 / CBS 123669 / FGSC 9596 / NRRL 45880 / 77-13-4</strain>
    </source>
</reference>
<evidence type="ECO:0000256" key="1">
    <source>
        <dbReference type="SAM" id="MobiDB-lite"/>
    </source>
</evidence>
<evidence type="ECO:0000259" key="2">
    <source>
        <dbReference type="PROSITE" id="PS51391"/>
    </source>
</evidence>
<dbReference type="GeneID" id="9674981"/>